<dbReference type="EMBL" id="ACHB01000004">
    <property type="protein sequence ID" value="EEI94146.1"/>
    <property type="molecule type" value="Genomic_DNA"/>
</dbReference>
<dbReference type="HOGENOM" id="CLU_025928_1_0_10"/>
<evidence type="ECO:0000313" key="1">
    <source>
        <dbReference type="EMBL" id="EEI94146.1"/>
    </source>
</evidence>
<dbReference type="InterPro" id="IPR041662">
    <property type="entry name" value="SusD-like_2"/>
</dbReference>
<name>C2FSF6_SPHSI</name>
<comment type="caution">
    <text evidence="1">The sequence shown here is derived from an EMBL/GenBank/DDBJ whole genome shotgun (WGS) entry which is preliminary data.</text>
</comment>
<dbReference type="SUPFAM" id="SSF48452">
    <property type="entry name" value="TPR-like"/>
    <property type="match status" value="1"/>
</dbReference>
<reference evidence="1 2" key="1">
    <citation type="submission" date="2009-01" db="EMBL/GenBank/DDBJ databases">
        <authorList>
            <person name="Qin X."/>
            <person name="Bachman B."/>
            <person name="Battles P."/>
            <person name="Bell A."/>
            <person name="Bess C."/>
            <person name="Bickham C."/>
            <person name="Chaboub L."/>
            <person name="Chen D."/>
            <person name="Coyle M."/>
            <person name="Deiros D.R."/>
            <person name="Dinh H."/>
            <person name="Forbes L."/>
            <person name="Fowler G."/>
            <person name="Francisco L."/>
            <person name="Fu Q."/>
            <person name="Gubbala S."/>
            <person name="Hale W."/>
            <person name="Han Y."/>
            <person name="Hemphill L."/>
            <person name="Highlander S.K."/>
            <person name="Hirani K."/>
            <person name="Hogues M."/>
            <person name="Jackson L."/>
            <person name="Jakkamsetti A."/>
            <person name="Javaid M."/>
            <person name="Jiang H."/>
            <person name="Korchina V."/>
            <person name="Kovar C."/>
            <person name="Lara F."/>
            <person name="Lee S."/>
            <person name="Mata R."/>
            <person name="Mathew T."/>
            <person name="Moen C."/>
            <person name="Morales K."/>
            <person name="Munidasa M."/>
            <person name="Nazareth L."/>
            <person name="Ngo R."/>
            <person name="Nguyen L."/>
            <person name="Okwuonu G."/>
            <person name="Ongeri F."/>
            <person name="Patil S."/>
            <person name="Petrosino J."/>
            <person name="Pham C."/>
            <person name="Pham P."/>
            <person name="Pu L.-L."/>
            <person name="Puazo M."/>
            <person name="Raj R."/>
            <person name="Reid J."/>
            <person name="Rouhana J."/>
            <person name="Saada N."/>
            <person name="Shang Y."/>
            <person name="Simmons D."/>
            <person name="Thornton R."/>
            <person name="Warren J."/>
            <person name="Weissenberger G."/>
            <person name="Zhang J."/>
            <person name="Zhang L."/>
            <person name="Zhou C."/>
            <person name="Zhu D."/>
            <person name="Muzny D."/>
            <person name="Worley K."/>
            <person name="Gibbs R."/>
        </authorList>
    </citation>
    <scope>NUCLEOTIDE SEQUENCE [LARGE SCALE GENOMIC DNA]</scope>
    <source>
        <strain evidence="1 2">ATCC 33300</strain>
    </source>
</reference>
<proteinExistence type="predicted"/>
<protein>
    <submittedName>
        <fullName evidence="1">Uncharacterized protein</fullName>
    </submittedName>
</protein>
<dbReference type="AlphaFoldDB" id="C2FSF6"/>
<dbReference type="Gene3D" id="1.25.40.390">
    <property type="match status" value="1"/>
</dbReference>
<organism evidence="1 2">
    <name type="scientific">Sphingobacterium spiritivorum ATCC 33300</name>
    <dbReference type="NCBI Taxonomy" id="525372"/>
    <lineage>
        <taxon>Bacteria</taxon>
        <taxon>Pseudomonadati</taxon>
        <taxon>Bacteroidota</taxon>
        <taxon>Sphingobacteriia</taxon>
        <taxon>Sphingobacteriales</taxon>
        <taxon>Sphingobacteriaceae</taxon>
        <taxon>Sphingobacterium</taxon>
    </lineage>
</organism>
<evidence type="ECO:0000313" key="2">
    <source>
        <dbReference type="Proteomes" id="UP000006241"/>
    </source>
</evidence>
<accession>C2FSF6</accession>
<dbReference type="Pfam" id="PF12771">
    <property type="entry name" value="SusD-like_2"/>
    <property type="match status" value="1"/>
</dbReference>
<sequence length="521" mass="59311">MSNCKSFITNKLNDMNKIIIYTLCALTIYVSSCTKGFEEINTNPNSVETANPDFVFSKSQLEGLSNSYFFTSVLQCGQMMQHYATYKEASGVGDKYLDNEVYYSSYFSQAYPNAINQITLVLNKLREEPKNRNKFNMARIWKVYLYHRFTDLYGDIPYTEAAKAYEDKIFLPKYDSQEFIYKDMLKELEEAASALDVSKAGFGKSDLIYDGDINKWKKFAYSLMLRLGMRLTKVDKNLSKEWVIKAINGGVIFNGIDNAVMKYTDGPNDFNRNPSAIDLVRLDYSRGSNGRTNNEGGKFSKTFIDLLKSTSDPRISVYSGVWEGNIQNTNPAIQKGFPNGVNIAPSPAEQATYSEPNQNTVLRMDAPLLLLGNVETQLYLAEASLRGWYTESAKTLYENAVKASFLNMAIYGASYAINDATAYLTTNPFKETGTFEEKMNQIHTQLWIGLFVDEQEVYANWRRTGYPQLIPINFAGNVTNGTIPRRIKYPTSEYSVNYINLTKALDRQGRDAFTTRIWWDK</sequence>
<dbReference type="InterPro" id="IPR011990">
    <property type="entry name" value="TPR-like_helical_dom_sf"/>
</dbReference>
<gene>
    <name evidence="1" type="ORF">HMPREF0765_0262</name>
</gene>
<dbReference type="Proteomes" id="UP000006241">
    <property type="component" value="Unassembled WGS sequence"/>
</dbReference>